<dbReference type="InterPro" id="IPR012902">
    <property type="entry name" value="N_methyl_site"/>
</dbReference>
<evidence type="ECO:0000313" key="2">
    <source>
        <dbReference type="EMBL" id="GIJ50896.1"/>
    </source>
</evidence>
<proteinExistence type="predicted"/>
<dbReference type="Proteomes" id="UP000619260">
    <property type="component" value="Unassembled WGS sequence"/>
</dbReference>
<gene>
    <name evidence="2" type="ORF">Val02_77820</name>
</gene>
<protein>
    <recommendedName>
        <fullName evidence="4">Prepilin-type N-terminal cleavage/methylation domain-containing protein</fullName>
    </recommendedName>
</protein>
<reference evidence="2" key="1">
    <citation type="submission" date="2021-01" db="EMBL/GenBank/DDBJ databases">
        <title>Whole genome shotgun sequence of Virgisporangium aliadipatigenens NBRC 105644.</title>
        <authorList>
            <person name="Komaki H."/>
            <person name="Tamura T."/>
        </authorList>
    </citation>
    <scope>NUCLEOTIDE SEQUENCE</scope>
    <source>
        <strain evidence="2">NBRC 105644</strain>
    </source>
</reference>
<accession>A0A8J3YSW1</accession>
<dbReference type="Pfam" id="PF07963">
    <property type="entry name" value="N_methyl"/>
    <property type="match status" value="1"/>
</dbReference>
<keyword evidence="3" id="KW-1185">Reference proteome</keyword>
<dbReference type="NCBIfam" id="TIGR02532">
    <property type="entry name" value="IV_pilin_GFxxxE"/>
    <property type="match status" value="1"/>
</dbReference>
<dbReference type="PROSITE" id="PS00409">
    <property type="entry name" value="PROKAR_NTER_METHYL"/>
    <property type="match status" value="1"/>
</dbReference>
<name>A0A8J3YSW1_9ACTN</name>
<comment type="caution">
    <text evidence="2">The sequence shown here is derived from an EMBL/GenBank/DDBJ whole genome shotgun (WGS) entry which is preliminary data.</text>
</comment>
<dbReference type="InterPro" id="IPR013783">
    <property type="entry name" value="Ig-like_fold"/>
</dbReference>
<dbReference type="GO" id="GO:0016020">
    <property type="term" value="C:membrane"/>
    <property type="evidence" value="ECO:0007669"/>
    <property type="project" value="InterPro"/>
</dbReference>
<keyword evidence="1" id="KW-0472">Membrane</keyword>
<dbReference type="GO" id="GO:0005509">
    <property type="term" value="F:calcium ion binding"/>
    <property type="evidence" value="ECO:0007669"/>
    <property type="project" value="InterPro"/>
</dbReference>
<evidence type="ECO:0000313" key="3">
    <source>
        <dbReference type="Proteomes" id="UP000619260"/>
    </source>
</evidence>
<dbReference type="Pfam" id="PF05345">
    <property type="entry name" value="He_PIG"/>
    <property type="match status" value="3"/>
</dbReference>
<keyword evidence="1" id="KW-0812">Transmembrane</keyword>
<dbReference type="GO" id="GO:0005975">
    <property type="term" value="P:carbohydrate metabolic process"/>
    <property type="evidence" value="ECO:0007669"/>
    <property type="project" value="UniProtKB-ARBA"/>
</dbReference>
<evidence type="ECO:0008006" key="4">
    <source>
        <dbReference type="Google" id="ProtNLM"/>
    </source>
</evidence>
<sequence>MGGRPLRRRPGGCRFIRRISDDRGFTLVEVLISILLITIVMTALTAMFVSSVAFTNKQQGRQMAIQLADDAVERVRALNGAKLVTGRTQSAVLAQQSSPAPGVAPHIVATQFATVYDNTAGATELLPTAPNVVPINGLSYSQYFYVGQCWQARGDTKCTSTSGAGRVPFYRVVIAVTWPQRQCANNTCSVVTSTLVSSVTDDPIFNENDPLNPPVITAPGNQASTQNRAIAPLNLLATGGTTPLTWTVTGLPTGLSASLGGVISGTPTAAVNTYTVTATVRDASNRTSTATFSWRVNGPPTVNVVPNQSSTVNSPVNSVTAAASNGTAPYTWSASGLPAGLSIDSVTGVISGTPTATGTSSSCRVTVTDSAGATANSANFTWVINPAVSISAVPRQNGNNVSIQMGNYVSGGSGGYTWSAQYLPPGITITTAGVVSGSYDVGTRYVTIMTARDSAGATASRTVLFESPAATGLRLNIPNNYLSSDTLAYNVGQSRTIPITAQGNSGTVTWSATGLPTGLSLSATTGTTVNIVGSTTVRGRVTATITARDAVNNTAVYMVEVVVP</sequence>
<dbReference type="SUPFAM" id="SSF49313">
    <property type="entry name" value="Cadherin-like"/>
    <property type="match status" value="1"/>
</dbReference>
<dbReference type="EMBL" id="BOPF01000040">
    <property type="protein sequence ID" value="GIJ50896.1"/>
    <property type="molecule type" value="Genomic_DNA"/>
</dbReference>
<keyword evidence="1" id="KW-1133">Transmembrane helix</keyword>
<dbReference type="Gene3D" id="2.60.40.10">
    <property type="entry name" value="Immunoglobulins"/>
    <property type="match status" value="4"/>
</dbReference>
<dbReference type="RefSeq" id="WP_203904314.1">
    <property type="nucleotide sequence ID" value="NZ_BOPF01000040.1"/>
</dbReference>
<dbReference type="AlphaFoldDB" id="A0A8J3YSW1"/>
<feature type="transmembrane region" description="Helical" evidence="1">
    <location>
        <begin position="24"/>
        <end position="49"/>
    </location>
</feature>
<dbReference type="InterPro" id="IPR015919">
    <property type="entry name" value="Cadherin-like_sf"/>
</dbReference>
<evidence type="ECO:0000256" key="1">
    <source>
        <dbReference type="SAM" id="Phobius"/>
    </source>
</evidence>
<organism evidence="2 3">
    <name type="scientific">Virgisporangium aliadipatigenens</name>
    <dbReference type="NCBI Taxonomy" id="741659"/>
    <lineage>
        <taxon>Bacteria</taxon>
        <taxon>Bacillati</taxon>
        <taxon>Actinomycetota</taxon>
        <taxon>Actinomycetes</taxon>
        <taxon>Micromonosporales</taxon>
        <taxon>Micromonosporaceae</taxon>
        <taxon>Virgisporangium</taxon>
    </lineage>
</organism>